<gene>
    <name evidence="5" type="ordered locus">Isova_1850</name>
</gene>
<name>F6FWZ6_ISOV2</name>
<accession>F6FWZ6</accession>
<sequence length="251" mass="25654">MDGGGADRWSAVADEWSALWGSFARPVWEPMLGSAAVGPGTRVLDVGCGSGELLAHLTRLGAVATGVDPAPAMRDAARRRAPGADVRDGDAEHLPLPDASVDVVVAVNALAFADDVLDALAEATRVLVPGGAVAVAGWAEGARNDLDVVERAVAAAHDDEVPPDGELRLPGGLEAVLGEAGLDVVASGLVDAPWTARDGDELVRGVLFGEDPATAAELAPVVVAAARPFRTAGGGYVLRNALRWAVARRQD</sequence>
<dbReference type="GO" id="GO:0032259">
    <property type="term" value="P:methylation"/>
    <property type="evidence" value="ECO:0007669"/>
    <property type="project" value="UniProtKB-KW"/>
</dbReference>
<dbReference type="InterPro" id="IPR013216">
    <property type="entry name" value="Methyltransf_11"/>
</dbReference>
<dbReference type="eggNOG" id="COG2226">
    <property type="taxonomic scope" value="Bacteria"/>
</dbReference>
<dbReference type="STRING" id="743718.Isova_1850"/>
<dbReference type="PANTHER" id="PTHR44942">
    <property type="entry name" value="METHYLTRANSF_11 DOMAIN-CONTAINING PROTEIN"/>
    <property type="match status" value="1"/>
</dbReference>
<dbReference type="Pfam" id="PF08241">
    <property type="entry name" value="Methyltransf_11"/>
    <property type="match status" value="1"/>
</dbReference>
<organism evidence="6">
    <name type="scientific">Isoptericola variabilis (strain 225)</name>
    <dbReference type="NCBI Taxonomy" id="743718"/>
    <lineage>
        <taxon>Bacteria</taxon>
        <taxon>Bacillati</taxon>
        <taxon>Actinomycetota</taxon>
        <taxon>Actinomycetes</taxon>
        <taxon>Micrococcales</taxon>
        <taxon>Promicromonosporaceae</taxon>
        <taxon>Isoptericola</taxon>
    </lineage>
</organism>
<keyword evidence="6" id="KW-1185">Reference proteome</keyword>
<evidence type="ECO:0000256" key="2">
    <source>
        <dbReference type="ARBA" id="ARBA00022603"/>
    </source>
</evidence>
<dbReference type="KEGG" id="iva:Isova_1850"/>
<proteinExistence type="inferred from homology"/>
<reference evidence="5 6" key="1">
    <citation type="submission" date="2011-05" db="EMBL/GenBank/DDBJ databases">
        <title>Complete sequence of Isoptericola variabilis 225.</title>
        <authorList>
            <consortium name="US DOE Joint Genome Institute"/>
            <person name="Lucas S."/>
            <person name="Han J."/>
            <person name="Lapidus A."/>
            <person name="Cheng J.-F."/>
            <person name="Goodwin L."/>
            <person name="Pitluck S."/>
            <person name="Peters L."/>
            <person name="Mikhailova N."/>
            <person name="Zeytun A."/>
            <person name="Han C."/>
            <person name="Tapia R."/>
            <person name="Land M."/>
            <person name="Hauser L."/>
            <person name="Kyrpides N."/>
            <person name="Ivanova N."/>
            <person name="Pagani I."/>
            <person name="Siebers A."/>
            <person name="Allgaier M."/>
            <person name="Thelen M."/>
            <person name="Hugenholtz P."/>
            <person name="Gladden J."/>
            <person name="Woyke T."/>
        </authorList>
    </citation>
    <scope>NUCLEOTIDE SEQUENCE [LARGE SCALE GENOMIC DNA]</scope>
    <source>
        <strain evidence="6">225</strain>
    </source>
</reference>
<evidence type="ECO:0000313" key="6">
    <source>
        <dbReference type="Proteomes" id="UP000009236"/>
    </source>
</evidence>
<dbReference type="Gene3D" id="3.40.50.150">
    <property type="entry name" value="Vaccinia Virus protein VP39"/>
    <property type="match status" value="1"/>
</dbReference>
<feature type="domain" description="Methyltransferase type 11" evidence="4">
    <location>
        <begin position="44"/>
        <end position="134"/>
    </location>
</feature>
<evidence type="ECO:0000256" key="1">
    <source>
        <dbReference type="ARBA" id="ARBA00008361"/>
    </source>
</evidence>
<dbReference type="EMBL" id="CP002810">
    <property type="protein sequence ID" value="AEG44596.1"/>
    <property type="molecule type" value="Genomic_DNA"/>
</dbReference>
<dbReference type="HOGENOM" id="CLU_1044395_0_0_11"/>
<dbReference type="AlphaFoldDB" id="F6FWZ6"/>
<dbReference type="SUPFAM" id="SSF53335">
    <property type="entry name" value="S-adenosyl-L-methionine-dependent methyltransferases"/>
    <property type="match status" value="1"/>
</dbReference>
<evidence type="ECO:0000256" key="3">
    <source>
        <dbReference type="ARBA" id="ARBA00022679"/>
    </source>
</evidence>
<dbReference type="InterPro" id="IPR029063">
    <property type="entry name" value="SAM-dependent_MTases_sf"/>
</dbReference>
<evidence type="ECO:0000259" key="4">
    <source>
        <dbReference type="Pfam" id="PF08241"/>
    </source>
</evidence>
<dbReference type="InterPro" id="IPR051052">
    <property type="entry name" value="Diverse_substrate_MTase"/>
</dbReference>
<keyword evidence="2 5" id="KW-0489">Methyltransferase</keyword>
<keyword evidence="3 5" id="KW-0808">Transferase</keyword>
<dbReference type="GO" id="GO:0008757">
    <property type="term" value="F:S-adenosylmethionine-dependent methyltransferase activity"/>
    <property type="evidence" value="ECO:0007669"/>
    <property type="project" value="InterPro"/>
</dbReference>
<dbReference type="RefSeq" id="WP_013838988.1">
    <property type="nucleotide sequence ID" value="NC_015588.1"/>
</dbReference>
<evidence type="ECO:0000313" key="5">
    <source>
        <dbReference type="EMBL" id="AEG44596.1"/>
    </source>
</evidence>
<comment type="similarity">
    <text evidence="1">Belongs to the methyltransferase superfamily.</text>
</comment>
<protein>
    <submittedName>
        <fullName evidence="5">Methyltransferase type 11</fullName>
    </submittedName>
</protein>
<dbReference type="PANTHER" id="PTHR44942:SF4">
    <property type="entry name" value="METHYLTRANSFERASE TYPE 11 DOMAIN-CONTAINING PROTEIN"/>
    <property type="match status" value="1"/>
</dbReference>
<dbReference type="Proteomes" id="UP000009236">
    <property type="component" value="Chromosome"/>
</dbReference>